<dbReference type="EMBL" id="CP042912">
    <property type="protein sequence ID" value="QEG23364.1"/>
    <property type="molecule type" value="Genomic_DNA"/>
</dbReference>
<keyword evidence="4 13" id="KW-0813">Transport</keyword>
<dbReference type="Gene3D" id="3.40.1690.10">
    <property type="entry name" value="secretion proteins EscU"/>
    <property type="match status" value="1"/>
</dbReference>
<comment type="subcellular location">
    <subcellularLocation>
        <location evidence="1">Cell membrane</location>
        <topology evidence="1">Multi-pass membrane protein</topology>
    </subcellularLocation>
</comment>
<feature type="transmembrane region" description="Helical" evidence="13">
    <location>
        <begin position="137"/>
        <end position="163"/>
    </location>
</feature>
<evidence type="ECO:0000256" key="9">
    <source>
        <dbReference type="ARBA" id="ARBA00022989"/>
    </source>
</evidence>
<dbReference type="InterPro" id="IPR006136">
    <property type="entry name" value="FlhB"/>
</dbReference>
<dbReference type="KEGG" id="mff:MFFC18_32620"/>
<evidence type="ECO:0000313" key="14">
    <source>
        <dbReference type="EMBL" id="QEG23364.1"/>
    </source>
</evidence>
<dbReference type="RefSeq" id="WP_075082145.1">
    <property type="nucleotide sequence ID" value="NZ_CP042912.1"/>
</dbReference>
<keyword evidence="6 13" id="KW-0812">Transmembrane</keyword>
<dbReference type="PRINTS" id="PR00950">
    <property type="entry name" value="TYPE3IMSPROT"/>
</dbReference>
<feature type="transmembrane region" description="Helical" evidence="13">
    <location>
        <begin position="92"/>
        <end position="116"/>
    </location>
</feature>
<evidence type="ECO:0000256" key="11">
    <source>
        <dbReference type="ARBA" id="ARBA00023225"/>
    </source>
</evidence>
<keyword evidence="9 13" id="KW-1133">Transmembrane helix</keyword>
<dbReference type="InterPro" id="IPR006135">
    <property type="entry name" value="T3SS_substrate_exporter"/>
</dbReference>
<feature type="transmembrane region" description="Helical" evidence="13">
    <location>
        <begin position="183"/>
        <end position="211"/>
    </location>
</feature>
<reference evidence="14 15" key="1">
    <citation type="submission" date="2019-08" db="EMBL/GenBank/DDBJ databases">
        <title>Deep-cultivation of Planctomycetes and their phenomic and genomic characterization uncovers novel biology.</title>
        <authorList>
            <person name="Wiegand S."/>
            <person name="Jogler M."/>
            <person name="Boedeker C."/>
            <person name="Pinto D."/>
            <person name="Vollmers J."/>
            <person name="Rivas-Marin E."/>
            <person name="Kohn T."/>
            <person name="Peeters S.H."/>
            <person name="Heuer A."/>
            <person name="Rast P."/>
            <person name="Oberbeckmann S."/>
            <person name="Bunk B."/>
            <person name="Jeske O."/>
            <person name="Meyerdierks A."/>
            <person name="Storesund J.E."/>
            <person name="Kallscheuer N."/>
            <person name="Luecker S."/>
            <person name="Lage O.M."/>
            <person name="Pohl T."/>
            <person name="Merkel B.J."/>
            <person name="Hornburger P."/>
            <person name="Mueller R.-W."/>
            <person name="Bruemmer F."/>
            <person name="Labrenz M."/>
            <person name="Spormann A.M."/>
            <person name="Op den Camp H."/>
            <person name="Overmann J."/>
            <person name="Amann R."/>
            <person name="Jetten M.S.M."/>
            <person name="Mascher T."/>
            <person name="Medema M.H."/>
            <person name="Devos D.P."/>
            <person name="Kaster A.-K."/>
            <person name="Ovreas L."/>
            <person name="Rohde M."/>
            <person name="Galperin M.Y."/>
            <person name="Jogler C."/>
        </authorList>
    </citation>
    <scope>NUCLEOTIDE SEQUENCE [LARGE SCALE GENOMIC DNA]</scope>
    <source>
        <strain evidence="14 15">FC18</strain>
    </source>
</reference>
<comment type="similarity">
    <text evidence="2 13">Belongs to the type III secretion exporter family.</text>
</comment>
<organism evidence="14 15">
    <name type="scientific">Mariniblastus fucicola</name>
    <dbReference type="NCBI Taxonomy" id="980251"/>
    <lineage>
        <taxon>Bacteria</taxon>
        <taxon>Pseudomonadati</taxon>
        <taxon>Planctomycetota</taxon>
        <taxon>Planctomycetia</taxon>
        <taxon>Pirellulales</taxon>
        <taxon>Pirellulaceae</taxon>
        <taxon>Mariniblastus</taxon>
    </lineage>
</organism>
<protein>
    <recommendedName>
        <fullName evidence="3 13">Flagellar biosynthetic protein FlhB</fullName>
    </recommendedName>
</protein>
<evidence type="ECO:0000256" key="10">
    <source>
        <dbReference type="ARBA" id="ARBA00023136"/>
    </source>
</evidence>
<dbReference type="Pfam" id="PF01312">
    <property type="entry name" value="Bac_export_2"/>
    <property type="match status" value="1"/>
</dbReference>
<name>A0A5B9PAS3_9BACT</name>
<evidence type="ECO:0000256" key="3">
    <source>
        <dbReference type="ARBA" id="ARBA00021622"/>
    </source>
</evidence>
<keyword evidence="8 13" id="KW-0653">Protein transport</keyword>
<keyword evidence="15" id="KW-1185">Reference proteome</keyword>
<dbReference type="NCBIfam" id="TIGR00328">
    <property type="entry name" value="flhB"/>
    <property type="match status" value="1"/>
</dbReference>
<keyword evidence="14" id="KW-0969">Cilium</keyword>
<dbReference type="AlphaFoldDB" id="A0A5B9PAS3"/>
<keyword evidence="7 13" id="KW-1005">Bacterial flagellum biogenesis</keyword>
<dbReference type="GO" id="GO:0009306">
    <property type="term" value="P:protein secretion"/>
    <property type="evidence" value="ECO:0007669"/>
    <property type="project" value="InterPro"/>
</dbReference>
<gene>
    <name evidence="14" type="primary">flhB_1</name>
    <name evidence="13" type="synonym">flhB</name>
    <name evidence="14" type="ORF">MFFC18_32620</name>
</gene>
<accession>A0A5B9PAS3</accession>
<evidence type="ECO:0000256" key="1">
    <source>
        <dbReference type="ARBA" id="ARBA00004651"/>
    </source>
</evidence>
<feature type="transmembrane region" description="Helical" evidence="13">
    <location>
        <begin position="27"/>
        <end position="48"/>
    </location>
</feature>
<keyword evidence="11 13" id="KW-1006">Bacterial flagellum protein export</keyword>
<dbReference type="GO" id="GO:0044780">
    <property type="term" value="P:bacterial-type flagellum assembly"/>
    <property type="evidence" value="ECO:0007669"/>
    <property type="project" value="InterPro"/>
</dbReference>
<evidence type="ECO:0000256" key="5">
    <source>
        <dbReference type="ARBA" id="ARBA00022475"/>
    </source>
</evidence>
<evidence type="ECO:0000256" key="2">
    <source>
        <dbReference type="ARBA" id="ARBA00010690"/>
    </source>
</evidence>
<dbReference type="STRING" id="980251.GCA_001642875_02812"/>
<dbReference type="Gene3D" id="6.10.250.2080">
    <property type="match status" value="1"/>
</dbReference>
<keyword evidence="5 13" id="KW-1003">Cell membrane</keyword>
<dbReference type="PANTHER" id="PTHR30531">
    <property type="entry name" value="FLAGELLAR BIOSYNTHETIC PROTEIN FLHB"/>
    <property type="match status" value="1"/>
</dbReference>
<dbReference type="GO" id="GO:0005886">
    <property type="term" value="C:plasma membrane"/>
    <property type="evidence" value="ECO:0007669"/>
    <property type="project" value="UniProtKB-SubCell"/>
</dbReference>
<keyword evidence="14" id="KW-0966">Cell projection</keyword>
<dbReference type="OrthoDB" id="9807950at2"/>
<dbReference type="InterPro" id="IPR029025">
    <property type="entry name" value="T3SS_substrate_exporter_C"/>
</dbReference>
<dbReference type="Proteomes" id="UP000322214">
    <property type="component" value="Chromosome"/>
</dbReference>
<evidence type="ECO:0000256" key="12">
    <source>
        <dbReference type="ARBA" id="ARBA00025078"/>
    </source>
</evidence>
<dbReference type="SUPFAM" id="SSF160544">
    <property type="entry name" value="EscU C-terminal domain-like"/>
    <property type="match status" value="1"/>
</dbReference>
<evidence type="ECO:0000256" key="8">
    <source>
        <dbReference type="ARBA" id="ARBA00022927"/>
    </source>
</evidence>
<dbReference type="PANTHER" id="PTHR30531:SF12">
    <property type="entry name" value="FLAGELLAR BIOSYNTHETIC PROTEIN FLHB"/>
    <property type="match status" value="1"/>
</dbReference>
<evidence type="ECO:0000256" key="6">
    <source>
        <dbReference type="ARBA" id="ARBA00022692"/>
    </source>
</evidence>
<evidence type="ECO:0000256" key="4">
    <source>
        <dbReference type="ARBA" id="ARBA00022448"/>
    </source>
</evidence>
<proteinExistence type="inferred from homology"/>
<evidence type="ECO:0000256" key="7">
    <source>
        <dbReference type="ARBA" id="ARBA00022795"/>
    </source>
</evidence>
<sequence>MADQDRDQKTEQATPQRISKAFEEGQIGYSADLIGGVMLAVGAFYFWMVGEWMFGSLGDNIRFRVTYFRPMIEDPLSIADALSSDVIKTGMVVLGLMLPLFIVALLGGALQTNFNVTFKSMTLKWEKMSVPSGFKRIFSISSVVRGAFSIGKAAIIVGILYYLGRSQFDAMEMVAFTSFKSMMFVMCKILLQASIAIAATLAVLGVADLAFQKWKQSQDLKMSIQEIKDEHKENEGDPLVKARIKRLQAEMGRNRMLADVPKASVVITNPTHFAVAVQYDGDNMDAPIVLAKGADHLAKKIIAIAKENGVPVVERKPVARFLYANTKVGNQIPFELYQAVAEIINYVSRINRKSGAA</sequence>
<evidence type="ECO:0000313" key="15">
    <source>
        <dbReference type="Proteomes" id="UP000322214"/>
    </source>
</evidence>
<keyword evidence="14" id="KW-0282">Flagellum</keyword>
<comment type="function">
    <text evidence="12 13">Required for formation of the rod structure in the basal body of the flagellar apparatus. Together with FliI and FliH, may constitute the export apparatus of flagellin.</text>
</comment>
<keyword evidence="10 13" id="KW-0472">Membrane</keyword>
<evidence type="ECO:0000256" key="13">
    <source>
        <dbReference type="RuleBase" id="RU364091"/>
    </source>
</evidence>